<organism evidence="2">
    <name type="scientific">Timema tahoe</name>
    <dbReference type="NCBI Taxonomy" id="61484"/>
    <lineage>
        <taxon>Eukaryota</taxon>
        <taxon>Metazoa</taxon>
        <taxon>Ecdysozoa</taxon>
        <taxon>Arthropoda</taxon>
        <taxon>Hexapoda</taxon>
        <taxon>Insecta</taxon>
        <taxon>Pterygota</taxon>
        <taxon>Neoptera</taxon>
        <taxon>Polyneoptera</taxon>
        <taxon>Phasmatodea</taxon>
        <taxon>Timematodea</taxon>
        <taxon>Timematoidea</taxon>
        <taxon>Timematidae</taxon>
        <taxon>Timema</taxon>
    </lineage>
</organism>
<dbReference type="PROSITE" id="PS50213">
    <property type="entry name" value="FAS1"/>
    <property type="match status" value="1"/>
</dbReference>
<accession>A0A7R9IK53</accession>
<sequence>MPSCDSVAQFDLSKLFDGATSPTLCTQKSSECDHAQDCTNRNVIITSEKEDGPLFKFYEVILDVGGDFMNKITTMRDLTLFAPSNEAWADSNLNNLIRNKEKLREILNLHLVQERLPIDKIKENNMNQQEEDATYWQTSLDSNDQGLFQQEEDATYWQTALIAMT</sequence>
<gene>
    <name evidence="2" type="ORF">TTEB3V08_LOCUS7625</name>
</gene>
<dbReference type="Pfam" id="PF02469">
    <property type="entry name" value="Fasciclin"/>
    <property type="match status" value="1"/>
</dbReference>
<evidence type="ECO:0000313" key="2">
    <source>
        <dbReference type="EMBL" id="CAD7459676.1"/>
    </source>
</evidence>
<dbReference type="AlphaFoldDB" id="A0A7R9IK53"/>
<protein>
    <recommendedName>
        <fullName evidence="1">FAS1 domain-containing protein</fullName>
    </recommendedName>
</protein>
<dbReference type="InterPro" id="IPR000782">
    <property type="entry name" value="FAS1_domain"/>
</dbReference>
<reference evidence="2" key="1">
    <citation type="submission" date="2020-11" db="EMBL/GenBank/DDBJ databases">
        <authorList>
            <person name="Tran Van P."/>
        </authorList>
    </citation>
    <scope>NUCLEOTIDE SEQUENCE</scope>
</reference>
<evidence type="ECO:0000259" key="1">
    <source>
        <dbReference type="PROSITE" id="PS50213"/>
    </source>
</evidence>
<name>A0A7R9IK53_9NEOP</name>
<dbReference type="SUPFAM" id="SSF82153">
    <property type="entry name" value="FAS1 domain"/>
    <property type="match status" value="1"/>
</dbReference>
<proteinExistence type="predicted"/>
<feature type="domain" description="FAS1" evidence="1">
    <location>
        <begin position="41"/>
        <end position="165"/>
    </location>
</feature>
<dbReference type="EMBL" id="OE003048">
    <property type="protein sequence ID" value="CAD7459676.1"/>
    <property type="molecule type" value="Genomic_DNA"/>
</dbReference>
<dbReference type="InterPro" id="IPR036378">
    <property type="entry name" value="FAS1_dom_sf"/>
</dbReference>
<dbReference type="Gene3D" id="2.30.180.10">
    <property type="entry name" value="FAS1 domain"/>
    <property type="match status" value="1"/>
</dbReference>